<dbReference type="Proteomes" id="UP000244855">
    <property type="component" value="Unassembled WGS sequence"/>
</dbReference>
<dbReference type="STRING" id="97972.A0A2V1CYF6"/>
<reference evidence="3 4" key="1">
    <citation type="journal article" date="2018" name="Sci. Rep.">
        <title>Comparative genomics provides insights into the lifestyle and reveals functional heterogeneity of dark septate endophytic fungi.</title>
        <authorList>
            <person name="Knapp D.G."/>
            <person name="Nemeth J.B."/>
            <person name="Barry K."/>
            <person name="Hainaut M."/>
            <person name="Henrissat B."/>
            <person name="Johnson J."/>
            <person name="Kuo A."/>
            <person name="Lim J.H.P."/>
            <person name="Lipzen A."/>
            <person name="Nolan M."/>
            <person name="Ohm R.A."/>
            <person name="Tamas L."/>
            <person name="Grigoriev I.V."/>
            <person name="Spatafora J.W."/>
            <person name="Nagy L.G."/>
            <person name="Kovacs G.M."/>
        </authorList>
    </citation>
    <scope>NUCLEOTIDE SEQUENCE [LARGE SCALE GENOMIC DNA]</scope>
    <source>
        <strain evidence="3 4">DSE2036</strain>
    </source>
</reference>
<sequence length="446" mass="50021">MPREVEHRAIYNWLTSIPPSTTVPSLPPLTPLEYPSPNSQRKRKRYQQPSSRQKRQCLTPSSHCTRSHLALNTSFETDNTVSVMTSEASAPSSTSAATSLTHRTILKPVPPSRKQSQSPTRKHHRLLAHALQPINIRQPRDTEQLESVAAVRSALSQRHGFQFIHIGLKERLRTANPDAFENDVHEYMFYDDPTAPATLDYMWRRVENIYKIAQTCNDRKKDENAWSKVLEKVVSTALKLSNAQKLELNSVQTQNIEPRYLAPTGSPTGKKADFVLAFTDRERDVHTTYRAFTLKHGHKSLSPMTDAYTSELAFACAFELKEPNGGHSEAETQLATLHTAMLLKLEDLAQDTRAILQAPALVGWVVVGHNWFCYISTLCPDGSIEVQGPFNSLQGSTQTHHEILKLVSLLKQLCSDVLCKRLWQTMQSYLAGDASPQNTAKDSSGV</sequence>
<organism evidence="3 4">
    <name type="scientific">Periconia macrospinosa</name>
    <dbReference type="NCBI Taxonomy" id="97972"/>
    <lineage>
        <taxon>Eukaryota</taxon>
        <taxon>Fungi</taxon>
        <taxon>Dikarya</taxon>
        <taxon>Ascomycota</taxon>
        <taxon>Pezizomycotina</taxon>
        <taxon>Dothideomycetes</taxon>
        <taxon>Pleosporomycetidae</taxon>
        <taxon>Pleosporales</taxon>
        <taxon>Massarineae</taxon>
        <taxon>Periconiaceae</taxon>
        <taxon>Periconia</taxon>
    </lineage>
</organism>
<proteinExistence type="predicted"/>
<feature type="domain" description="PD-(D/E)XK nuclease-like" evidence="2">
    <location>
        <begin position="178"/>
        <end position="414"/>
    </location>
</feature>
<gene>
    <name evidence="3" type="ORF">DM02DRAFT_620857</name>
</gene>
<dbReference type="EMBL" id="KZ806111">
    <property type="protein sequence ID" value="PVH90768.1"/>
    <property type="molecule type" value="Genomic_DNA"/>
</dbReference>
<protein>
    <recommendedName>
        <fullName evidence="2">PD-(D/E)XK nuclease-like domain-containing protein</fullName>
    </recommendedName>
</protein>
<dbReference type="AlphaFoldDB" id="A0A2V1CYF6"/>
<keyword evidence="4" id="KW-1185">Reference proteome</keyword>
<dbReference type="InterPro" id="IPR046797">
    <property type="entry name" value="PDDEXK_12"/>
</dbReference>
<accession>A0A2V1CYF6</accession>
<name>A0A2V1CYF6_9PLEO</name>
<feature type="region of interest" description="Disordered" evidence="1">
    <location>
        <begin position="20"/>
        <end position="63"/>
    </location>
</feature>
<feature type="compositionally biased region" description="Low complexity" evidence="1">
    <location>
        <begin position="86"/>
        <end position="101"/>
    </location>
</feature>
<evidence type="ECO:0000259" key="2">
    <source>
        <dbReference type="Pfam" id="PF20516"/>
    </source>
</evidence>
<dbReference type="OrthoDB" id="4161186at2759"/>
<evidence type="ECO:0000313" key="3">
    <source>
        <dbReference type="EMBL" id="PVH90768.1"/>
    </source>
</evidence>
<dbReference type="Pfam" id="PF20516">
    <property type="entry name" value="PDDEXK_12"/>
    <property type="match status" value="1"/>
</dbReference>
<feature type="compositionally biased region" description="Polar residues" evidence="1">
    <location>
        <begin position="47"/>
        <end position="63"/>
    </location>
</feature>
<evidence type="ECO:0000313" key="4">
    <source>
        <dbReference type="Proteomes" id="UP000244855"/>
    </source>
</evidence>
<feature type="region of interest" description="Disordered" evidence="1">
    <location>
        <begin position="86"/>
        <end position="123"/>
    </location>
</feature>
<evidence type="ECO:0000256" key="1">
    <source>
        <dbReference type="SAM" id="MobiDB-lite"/>
    </source>
</evidence>